<evidence type="ECO:0000256" key="1">
    <source>
        <dbReference type="SAM" id="Phobius"/>
    </source>
</evidence>
<keyword evidence="1" id="KW-0812">Transmembrane</keyword>
<keyword evidence="3" id="KW-1185">Reference proteome</keyword>
<feature type="transmembrane region" description="Helical" evidence="1">
    <location>
        <begin position="415"/>
        <end position="436"/>
    </location>
</feature>
<feature type="transmembrane region" description="Helical" evidence="1">
    <location>
        <begin position="94"/>
        <end position="115"/>
    </location>
</feature>
<feature type="transmembrane region" description="Helical" evidence="1">
    <location>
        <begin position="155"/>
        <end position="175"/>
    </location>
</feature>
<feature type="transmembrane region" description="Helical" evidence="1">
    <location>
        <begin position="383"/>
        <end position="403"/>
    </location>
</feature>
<evidence type="ECO:0000313" key="2">
    <source>
        <dbReference type="EMBL" id="KAJ4460049.1"/>
    </source>
</evidence>
<feature type="transmembrane region" description="Helical" evidence="1">
    <location>
        <begin position="272"/>
        <end position="293"/>
    </location>
</feature>
<gene>
    <name evidence="2" type="ORF">PAPYR_3765</name>
</gene>
<reference evidence="2" key="1">
    <citation type="journal article" date="2022" name="bioRxiv">
        <title>Genomics of Preaxostyla Flagellates Illuminates Evolutionary Transitions and the Path Towards Mitochondrial Loss.</title>
        <authorList>
            <person name="Novak L.V.F."/>
            <person name="Treitli S.C."/>
            <person name="Pyrih J."/>
            <person name="Halakuc P."/>
            <person name="Pipaliya S.V."/>
            <person name="Vacek V."/>
            <person name="Brzon O."/>
            <person name="Soukal P."/>
            <person name="Eme L."/>
            <person name="Dacks J.B."/>
            <person name="Karnkowska A."/>
            <person name="Elias M."/>
            <person name="Hampl V."/>
        </authorList>
    </citation>
    <scope>NUCLEOTIDE SEQUENCE</scope>
    <source>
        <strain evidence="2">RCP-MX</strain>
    </source>
</reference>
<dbReference type="Proteomes" id="UP001141327">
    <property type="component" value="Unassembled WGS sequence"/>
</dbReference>
<feature type="transmembrane region" description="Helical" evidence="1">
    <location>
        <begin position="121"/>
        <end position="143"/>
    </location>
</feature>
<dbReference type="EMBL" id="JAPMOS010000015">
    <property type="protein sequence ID" value="KAJ4460049.1"/>
    <property type="molecule type" value="Genomic_DNA"/>
</dbReference>
<feature type="transmembrane region" description="Helical" evidence="1">
    <location>
        <begin position="350"/>
        <end position="371"/>
    </location>
</feature>
<comment type="caution">
    <text evidence="2">The sequence shown here is derived from an EMBL/GenBank/DDBJ whole genome shotgun (WGS) entry which is preliminary data.</text>
</comment>
<protein>
    <recommendedName>
        <fullName evidence="4">Transmembrane protein</fullName>
    </recommendedName>
</protein>
<keyword evidence="1" id="KW-0472">Membrane</keyword>
<proteinExistence type="predicted"/>
<organism evidence="2 3">
    <name type="scientific">Paratrimastix pyriformis</name>
    <dbReference type="NCBI Taxonomy" id="342808"/>
    <lineage>
        <taxon>Eukaryota</taxon>
        <taxon>Metamonada</taxon>
        <taxon>Preaxostyla</taxon>
        <taxon>Paratrimastigidae</taxon>
        <taxon>Paratrimastix</taxon>
    </lineage>
</organism>
<feature type="transmembrane region" description="Helical" evidence="1">
    <location>
        <begin position="325"/>
        <end position="344"/>
    </location>
</feature>
<evidence type="ECO:0008006" key="4">
    <source>
        <dbReference type="Google" id="ProtNLM"/>
    </source>
</evidence>
<keyword evidence="1" id="KW-1133">Transmembrane helix</keyword>
<sequence>MPDARERKKTDARRHLRAIQGLDNAREALFANIDLLPHIFSFAHPTELLGSFRTCRLFYRTLMLDSRVSSLIRANKQREWLARFRRHVLKWERFYLYPILLPLWLTGVASLPFILLSSGNLTFTLPCLTLPLGPLILLSVALRWQATATWRWKKLFAWSSFFWSVAMSVCIWALWFGPHSAVSPAYQSWTRGRVSWASPEDFNWCRLLSMKGLKFCVPDSLVYDLGRETKSCPVWMQCVRLRRGWWDAAPFINSELIATSDARWPMGLFRQALWWMLIANLLFCAVLEGVVIFHNRAREASRVSYGEQEIMIGHSAWTLLDYANWLLLVLVHPLTCALIGFIEWANGTAAFNWVLVYEPCIFSALSLATLWSSMFRYTSALHPFLCVVDTVAILMLPILLRYWVSQSHLEGKGNFWGLLTMIDELEACVWFFFALFDAKWAVMRETYRMWWAVLSKPFEPYGWRVRRIFRAITRPLRQMFKWWDLPRFKQWRRDADAKTDRFLQRVFFGIGHGFVVGWRPIRWASQKAAPIFSRCQFAFIRNLDQALIATHRWAAPRLSEMKTRFYRWFARTRRNLLANYYRKKGIYDF</sequence>
<name>A0ABQ8ULH5_9EUKA</name>
<evidence type="ECO:0000313" key="3">
    <source>
        <dbReference type="Proteomes" id="UP001141327"/>
    </source>
</evidence>
<accession>A0ABQ8ULH5</accession>